<feature type="region of interest" description="Disordered" evidence="3">
    <location>
        <begin position="220"/>
        <end position="244"/>
    </location>
</feature>
<dbReference type="Proteomes" id="UP000696485">
    <property type="component" value="Unassembled WGS sequence"/>
</dbReference>
<feature type="region of interest" description="Disordered" evidence="3">
    <location>
        <begin position="279"/>
        <end position="298"/>
    </location>
</feature>
<evidence type="ECO:0000256" key="2">
    <source>
        <dbReference type="PROSITE-ProRule" id="PRU00176"/>
    </source>
</evidence>
<feature type="compositionally biased region" description="Basic and acidic residues" evidence="3">
    <location>
        <begin position="107"/>
        <end position="125"/>
    </location>
</feature>
<dbReference type="EMBL" id="JAAAUY010000974">
    <property type="protein sequence ID" value="KAF9325120.1"/>
    <property type="molecule type" value="Genomic_DNA"/>
</dbReference>
<feature type="compositionally biased region" description="Basic and acidic residues" evidence="3">
    <location>
        <begin position="39"/>
        <end position="83"/>
    </location>
</feature>
<dbReference type="PROSITE" id="PS50102">
    <property type="entry name" value="RRM"/>
    <property type="match status" value="2"/>
</dbReference>
<dbReference type="InterPro" id="IPR035979">
    <property type="entry name" value="RBD_domain_sf"/>
</dbReference>
<protein>
    <recommendedName>
        <fullName evidence="4">RRM domain-containing protein</fullName>
    </recommendedName>
</protein>
<dbReference type="InterPro" id="IPR012677">
    <property type="entry name" value="Nucleotide-bd_a/b_plait_sf"/>
</dbReference>
<evidence type="ECO:0000259" key="4">
    <source>
        <dbReference type="PROSITE" id="PS50102"/>
    </source>
</evidence>
<dbReference type="InterPro" id="IPR050374">
    <property type="entry name" value="RRT5_SRSF_SR"/>
</dbReference>
<dbReference type="GO" id="GO:1990904">
    <property type="term" value="C:ribonucleoprotein complex"/>
    <property type="evidence" value="ECO:0007669"/>
    <property type="project" value="TreeGrafter"/>
</dbReference>
<comment type="caution">
    <text evidence="5">The sequence shown here is derived from an EMBL/GenBank/DDBJ whole genome shotgun (WGS) entry which is preliminary data.</text>
</comment>
<name>A0A9P5VI02_9FUNG</name>
<dbReference type="PANTHER" id="PTHR23003">
    <property type="entry name" value="RNA RECOGNITION MOTIF RRM DOMAIN CONTAINING PROTEIN"/>
    <property type="match status" value="1"/>
</dbReference>
<dbReference type="GO" id="GO:0003729">
    <property type="term" value="F:mRNA binding"/>
    <property type="evidence" value="ECO:0007669"/>
    <property type="project" value="TreeGrafter"/>
</dbReference>
<dbReference type="GO" id="GO:0005737">
    <property type="term" value="C:cytoplasm"/>
    <property type="evidence" value="ECO:0007669"/>
    <property type="project" value="TreeGrafter"/>
</dbReference>
<evidence type="ECO:0000256" key="1">
    <source>
        <dbReference type="ARBA" id="ARBA00022884"/>
    </source>
</evidence>
<dbReference type="Gene3D" id="3.30.70.330">
    <property type="match status" value="2"/>
</dbReference>
<feature type="compositionally biased region" description="Gly residues" evidence="3">
    <location>
        <begin position="93"/>
        <end position="105"/>
    </location>
</feature>
<evidence type="ECO:0000313" key="5">
    <source>
        <dbReference type="EMBL" id="KAF9325120.1"/>
    </source>
</evidence>
<feature type="compositionally biased region" description="Polar residues" evidence="3">
    <location>
        <begin position="1"/>
        <end position="10"/>
    </location>
</feature>
<feature type="domain" description="RRM" evidence="4">
    <location>
        <begin position="245"/>
        <end position="304"/>
    </location>
</feature>
<keyword evidence="6" id="KW-1185">Reference proteome</keyword>
<feature type="compositionally biased region" description="Polar residues" evidence="3">
    <location>
        <begin position="285"/>
        <end position="297"/>
    </location>
</feature>
<dbReference type="AlphaFoldDB" id="A0A9P5VI02"/>
<organism evidence="5 6">
    <name type="scientific">Podila minutissima</name>
    <dbReference type="NCBI Taxonomy" id="64525"/>
    <lineage>
        <taxon>Eukaryota</taxon>
        <taxon>Fungi</taxon>
        <taxon>Fungi incertae sedis</taxon>
        <taxon>Mucoromycota</taxon>
        <taxon>Mortierellomycotina</taxon>
        <taxon>Mortierellomycetes</taxon>
        <taxon>Mortierellales</taxon>
        <taxon>Mortierellaceae</taxon>
        <taxon>Podila</taxon>
    </lineage>
</organism>
<dbReference type="Pfam" id="PF00076">
    <property type="entry name" value="RRM_1"/>
    <property type="match status" value="2"/>
</dbReference>
<dbReference type="InterPro" id="IPR000504">
    <property type="entry name" value="RRM_dom"/>
</dbReference>
<dbReference type="GO" id="GO:0005634">
    <property type="term" value="C:nucleus"/>
    <property type="evidence" value="ECO:0007669"/>
    <property type="project" value="TreeGrafter"/>
</dbReference>
<feature type="domain" description="RRM" evidence="4">
    <location>
        <begin position="142"/>
        <end position="219"/>
    </location>
</feature>
<reference evidence="5" key="1">
    <citation type="journal article" date="2020" name="Fungal Divers.">
        <title>Resolving the Mortierellaceae phylogeny through synthesis of multi-gene phylogenetics and phylogenomics.</title>
        <authorList>
            <person name="Vandepol N."/>
            <person name="Liber J."/>
            <person name="Desiro A."/>
            <person name="Na H."/>
            <person name="Kennedy M."/>
            <person name="Barry K."/>
            <person name="Grigoriev I.V."/>
            <person name="Miller A.N."/>
            <person name="O'Donnell K."/>
            <person name="Stajich J.E."/>
            <person name="Bonito G."/>
        </authorList>
    </citation>
    <scope>NUCLEOTIDE SEQUENCE</scope>
    <source>
        <strain evidence="5">NVP1</strain>
    </source>
</reference>
<dbReference type="PANTHER" id="PTHR23003:SF3">
    <property type="entry name" value="FI21236P1-RELATED"/>
    <property type="match status" value="1"/>
</dbReference>
<dbReference type="SUPFAM" id="SSF54928">
    <property type="entry name" value="RNA-binding domain, RBD"/>
    <property type="match status" value="1"/>
</dbReference>
<evidence type="ECO:0000313" key="6">
    <source>
        <dbReference type="Proteomes" id="UP000696485"/>
    </source>
</evidence>
<sequence>MNYNNGTTESVDVLMPTDMDGIDDIAEEAHHRRASYTNEIKDESRMNGSRERGDRDERGREDERRNDDRSRDRRHSSREGREGHHSHRSGSPSRGGGGGGAGAGGAMERDDKYDRPRPSGNDRERRRSRSRSPARHGAVRDRRVYVGNLSYDVKWTNLKDFMREIGPVAHADVLLGRDGRSKGCGVVEYQNPEDAQEAIRKLNDVVLMGRPVFVREDRESDTRIGFSGGRGGGSERRDSSSSGSRQVFIGNLPYSVNWKDLKDMFRRVGPVDRADIFMGRDNRSKGSGTVSFDSSQDVPRAICM</sequence>
<accession>A0A9P5VI02</accession>
<gene>
    <name evidence="5" type="ORF">BG006_011380</name>
</gene>
<proteinExistence type="predicted"/>
<evidence type="ECO:0000256" key="3">
    <source>
        <dbReference type="SAM" id="MobiDB-lite"/>
    </source>
</evidence>
<dbReference type="CDD" id="cd00590">
    <property type="entry name" value="RRM_SF"/>
    <property type="match status" value="1"/>
</dbReference>
<keyword evidence="1 2" id="KW-0694">RNA-binding</keyword>
<feature type="region of interest" description="Disordered" evidence="3">
    <location>
        <begin position="1"/>
        <end position="139"/>
    </location>
</feature>
<dbReference type="SMART" id="SM00360">
    <property type="entry name" value="RRM"/>
    <property type="match status" value="2"/>
</dbReference>